<accession>A0ABM5M433</accession>
<dbReference type="GeneID" id="92915431"/>
<name>A0ABM5M433_BACA1</name>
<evidence type="ECO:0000256" key="1">
    <source>
        <dbReference type="SAM" id="Phobius"/>
    </source>
</evidence>
<dbReference type="Proteomes" id="UP000006867">
    <property type="component" value="Chromosome"/>
</dbReference>
<sequence length="61" mass="6876">MNATAKKSMLKGVILALAVLFLVCTHVVNLYVWLIFMFAGIVGDKFITIQEKRKEAEMESD</sequence>
<keyword evidence="1" id="KW-0812">Transmembrane</keyword>
<keyword evidence="3" id="KW-1185">Reference proteome</keyword>
<proteinExistence type="predicted"/>
<protein>
    <submittedName>
        <fullName evidence="2">Uncharacterized protein</fullName>
    </submittedName>
</protein>
<dbReference type="RefSeq" id="WP_003327969.1">
    <property type="nucleotide sequence ID" value="NC_014639.1"/>
</dbReference>
<keyword evidence="1" id="KW-1133">Transmembrane helix</keyword>
<feature type="transmembrane region" description="Helical" evidence="1">
    <location>
        <begin position="12"/>
        <end position="36"/>
    </location>
</feature>
<keyword evidence="1" id="KW-0472">Membrane</keyword>
<gene>
    <name evidence="2" type="ordered locus">BATR1942_19915</name>
</gene>
<evidence type="ECO:0000313" key="3">
    <source>
        <dbReference type="Proteomes" id="UP000006867"/>
    </source>
</evidence>
<evidence type="ECO:0000313" key="2">
    <source>
        <dbReference type="EMBL" id="ADP34898.1"/>
    </source>
</evidence>
<reference evidence="2 3" key="1">
    <citation type="journal article" date="2011" name="Front. Microbiol.">
        <title>Genomic signatures of strain selection and enhancement in Bacillus atrophaeus var. globigii, a historical biowarfare simulant.</title>
        <authorList>
            <person name="Gibbons H.S."/>
            <person name="Broomall S.M."/>
            <person name="McNew L.A."/>
            <person name="Daligault H."/>
            <person name="Chapman C."/>
            <person name="Bruce D."/>
            <person name="Karavis M."/>
            <person name="Krepps M."/>
            <person name="McGregor P.A."/>
            <person name="Hong C."/>
            <person name="Park K.H."/>
            <person name="Akmal A."/>
            <person name="Feldman A."/>
            <person name="Lin J.S."/>
            <person name="Chang W.E."/>
            <person name="Higgs B.W."/>
            <person name="Demirev P."/>
            <person name="Lindquist J."/>
            <person name="Liem A."/>
            <person name="Fochler E."/>
            <person name="Read T.D."/>
            <person name="Tapia R."/>
            <person name="Johnson S."/>
            <person name="Bishop-Lilly K.A."/>
            <person name="Detter C."/>
            <person name="Han C."/>
            <person name="Sozhamannan S."/>
            <person name="Rosenzweig C.N."/>
            <person name="Skowronski E.W."/>
        </authorList>
    </citation>
    <scope>NUCLEOTIDE SEQUENCE [LARGE SCALE GENOMIC DNA]</scope>
    <source>
        <strain evidence="2 3">1942</strain>
    </source>
</reference>
<dbReference type="EMBL" id="CP002207">
    <property type="protein sequence ID" value="ADP34898.1"/>
    <property type="molecule type" value="Genomic_DNA"/>
</dbReference>
<organism evidence="2 3">
    <name type="scientific">Bacillus atrophaeus (strain 1942)</name>
    <dbReference type="NCBI Taxonomy" id="720555"/>
    <lineage>
        <taxon>Bacteria</taxon>
        <taxon>Bacillati</taxon>
        <taxon>Bacillota</taxon>
        <taxon>Bacilli</taxon>
        <taxon>Bacillales</taxon>
        <taxon>Bacillaceae</taxon>
        <taxon>Bacillus</taxon>
    </lineage>
</organism>